<name>A0A8J6C1P8_DIALT</name>
<keyword evidence="2" id="KW-0732">Signal</keyword>
<comment type="caution">
    <text evidence="3">The sequence shown here is derived from an EMBL/GenBank/DDBJ whole genome shotgun (WGS) entry which is preliminary data.</text>
</comment>
<keyword evidence="4" id="KW-1185">Reference proteome</keyword>
<evidence type="ECO:0000256" key="2">
    <source>
        <dbReference type="SAM" id="SignalP"/>
    </source>
</evidence>
<sequence length="639" mass="68521">MAAARLVCAAMVAVVRAPEAQRPAGAPAAGAQRPAGAPAAAAPPRCVVVIDRHNHKTGGTTVRDIFAHMQASGKCLYWGYGPTPTHWEAALRHLEATLGARAADSAESPALRLCVELHYAIVYWQRSVGRLAALRDAAARAGRCRVVLSTRVRRPLAFYWSYWRWTIMGRQLSHIECLRARAAGPDALAALRSQLPSDMRCSAEPSASQPDGRFGFTFAQWVRNTPNLQSRLLLRAASSTCVENPVHGFVAQTPSWLYDAPPLGGPPTPRASAARGPSRRRRRRRLERGAFGAAGAQLPAGAAAAPPNRTRASVGRQLRGPARVLGGGPCGGPFGERELSALFALLDQHDVVGTVEDFDAHLLLVQDRAGWAEADMAYVPIVPRYRNLPRYYNNTPLPFAHPMACADRAECEAAVAHAAPLDTRLWERWGAPFRAKAAAELGGEARLAERLAAFRARNAALANVSRALRSHSPDYSPDHSPVRFPDFSAAELRAHLTEPRVCTLPAIREALARLLVTPSAGPFESPLDECMPVPPAFARIWQANFLTNHRKAVALVPVMRRARKAARGVALLAHWAVEHAALLARAGLPIVPAACHVARGYYRCATTAGPSVRAVAAARARVGLPPVAAEAEVVAGAGA</sequence>
<dbReference type="Proteomes" id="UP000751190">
    <property type="component" value="Unassembled WGS sequence"/>
</dbReference>
<feature type="chain" id="PRO_5035197888" evidence="2">
    <location>
        <begin position="18"/>
        <end position="639"/>
    </location>
</feature>
<protein>
    <submittedName>
        <fullName evidence="3">Uncharacterized protein</fullName>
    </submittedName>
</protein>
<reference evidence="3" key="1">
    <citation type="submission" date="2021-05" db="EMBL/GenBank/DDBJ databases">
        <title>The genome of the haptophyte Pavlova lutheri (Diacronema luteri, Pavlovales) - a model for lipid biosynthesis in eukaryotic algae.</title>
        <authorList>
            <person name="Hulatt C.J."/>
            <person name="Posewitz M.C."/>
        </authorList>
    </citation>
    <scope>NUCLEOTIDE SEQUENCE</scope>
    <source>
        <strain evidence="3">NIVA-4/92</strain>
    </source>
</reference>
<proteinExistence type="predicted"/>
<feature type="region of interest" description="Disordered" evidence="1">
    <location>
        <begin position="260"/>
        <end position="282"/>
    </location>
</feature>
<evidence type="ECO:0000313" key="4">
    <source>
        <dbReference type="Proteomes" id="UP000751190"/>
    </source>
</evidence>
<dbReference type="OrthoDB" id="10646713at2759"/>
<accession>A0A8J6C1P8</accession>
<evidence type="ECO:0000313" key="3">
    <source>
        <dbReference type="EMBL" id="KAG8459022.1"/>
    </source>
</evidence>
<feature type="signal peptide" evidence="2">
    <location>
        <begin position="1"/>
        <end position="17"/>
    </location>
</feature>
<dbReference type="AlphaFoldDB" id="A0A8J6C1P8"/>
<dbReference type="EMBL" id="JAGTXO010000045">
    <property type="protein sequence ID" value="KAG8459022.1"/>
    <property type="molecule type" value="Genomic_DNA"/>
</dbReference>
<gene>
    <name evidence="3" type="ORF">KFE25_006567</name>
</gene>
<evidence type="ECO:0000256" key="1">
    <source>
        <dbReference type="SAM" id="MobiDB-lite"/>
    </source>
</evidence>
<organism evidence="3 4">
    <name type="scientific">Diacronema lutheri</name>
    <name type="common">Unicellular marine alga</name>
    <name type="synonym">Monochrysis lutheri</name>
    <dbReference type="NCBI Taxonomy" id="2081491"/>
    <lineage>
        <taxon>Eukaryota</taxon>
        <taxon>Haptista</taxon>
        <taxon>Haptophyta</taxon>
        <taxon>Pavlovophyceae</taxon>
        <taxon>Pavlovales</taxon>
        <taxon>Pavlovaceae</taxon>
        <taxon>Diacronema</taxon>
    </lineage>
</organism>